<protein>
    <submittedName>
        <fullName evidence="2">Uncharacterized protein</fullName>
    </submittedName>
</protein>
<feature type="transmembrane region" description="Helical" evidence="1">
    <location>
        <begin position="84"/>
        <end position="103"/>
    </location>
</feature>
<evidence type="ECO:0000313" key="2">
    <source>
        <dbReference type="EMBL" id="JAA64744.1"/>
    </source>
</evidence>
<dbReference type="EMBL" id="GACK01000290">
    <property type="protein sequence ID" value="JAA64744.1"/>
    <property type="molecule type" value="mRNA"/>
</dbReference>
<evidence type="ECO:0000256" key="1">
    <source>
        <dbReference type="SAM" id="Phobius"/>
    </source>
</evidence>
<name>L7MMP7_RHIPC</name>
<keyword evidence="1" id="KW-1133">Transmembrane helix</keyword>
<keyword evidence="1" id="KW-0472">Membrane</keyword>
<dbReference type="AlphaFoldDB" id="L7MMP7"/>
<feature type="non-terminal residue" evidence="2">
    <location>
        <position position="104"/>
    </location>
</feature>
<reference evidence="2" key="2">
    <citation type="journal article" date="2015" name="J. Proteomics">
        <title>Sexual differences in the sialomes of the zebra tick, Rhipicephalus pulchellus.</title>
        <authorList>
            <person name="Tan A.W."/>
            <person name="Francischetti I.M."/>
            <person name="Slovak M."/>
            <person name="Kini R.M."/>
            <person name="Ribeiro J.M."/>
        </authorList>
    </citation>
    <scope>NUCLEOTIDE SEQUENCE</scope>
    <source>
        <tissue evidence="2">Salivary gland</tissue>
    </source>
</reference>
<organism evidence="2">
    <name type="scientific">Rhipicephalus pulchellus</name>
    <name type="common">Yellow backed tick</name>
    <name type="synonym">Dermacentor pulchellus</name>
    <dbReference type="NCBI Taxonomy" id="72859"/>
    <lineage>
        <taxon>Eukaryota</taxon>
        <taxon>Metazoa</taxon>
        <taxon>Ecdysozoa</taxon>
        <taxon>Arthropoda</taxon>
        <taxon>Chelicerata</taxon>
        <taxon>Arachnida</taxon>
        <taxon>Acari</taxon>
        <taxon>Parasitiformes</taxon>
        <taxon>Ixodida</taxon>
        <taxon>Ixodoidea</taxon>
        <taxon>Ixodidae</taxon>
        <taxon>Rhipicephalinae</taxon>
        <taxon>Rhipicephalus</taxon>
        <taxon>Rhipicephalus</taxon>
    </lineage>
</organism>
<reference evidence="2" key="1">
    <citation type="submission" date="2012-11" db="EMBL/GenBank/DDBJ databases">
        <authorList>
            <person name="Lucero-Rivera Y.E."/>
            <person name="Tovar-Ramirez D."/>
        </authorList>
    </citation>
    <scope>NUCLEOTIDE SEQUENCE</scope>
    <source>
        <tissue evidence="2">Salivary gland</tissue>
    </source>
</reference>
<sequence>MSRCPCLVAVELAFYKTDACDHTFTLVAPKPEGSAQLGGLPYFSLFFYLFLPVYFHSLLIYFFLFLSSFLLIFSFLSISRILSPFSIIFFCVCPSLHTSLGLFL</sequence>
<keyword evidence="1" id="KW-0812">Transmembrane</keyword>
<accession>L7MMP7</accession>
<proteinExistence type="evidence at transcript level"/>